<evidence type="ECO:0000313" key="3">
    <source>
        <dbReference type="Proteomes" id="UP000281406"/>
    </source>
</evidence>
<sequence length="146" mass="16829">MRFCRKHQTRRRTGPQTRTEGGQSWGMMGEFLVHTSVTVETRQLVPSTLYFKQASPSRGGDAGGGSEIKSTRERERKAGEFRNSSVTSTRPTRFPRDVSDTPAEQRETLEPDITEQSNFSCALFIMCREKTRKHSHHQRNNDLWRI</sequence>
<feature type="compositionally biased region" description="Basic residues" evidence="1">
    <location>
        <begin position="1"/>
        <end position="13"/>
    </location>
</feature>
<feature type="compositionally biased region" description="Basic and acidic residues" evidence="1">
    <location>
        <begin position="69"/>
        <end position="80"/>
    </location>
</feature>
<comment type="caution">
    <text evidence="2">The sequence shown here is derived from an EMBL/GenBank/DDBJ whole genome shotgun (WGS) entry which is preliminary data.</text>
</comment>
<protein>
    <submittedName>
        <fullName evidence="2">Uncharacterized protein</fullName>
    </submittedName>
</protein>
<dbReference type="AlphaFoldDB" id="A0A3N0YD85"/>
<feature type="compositionally biased region" description="Basic and acidic residues" evidence="1">
    <location>
        <begin position="94"/>
        <end position="109"/>
    </location>
</feature>
<gene>
    <name evidence="2" type="ORF">DPX16_4562</name>
</gene>
<dbReference type="EMBL" id="RJVU01047220">
    <property type="protein sequence ID" value="ROL43728.1"/>
    <property type="molecule type" value="Genomic_DNA"/>
</dbReference>
<feature type="region of interest" description="Disordered" evidence="1">
    <location>
        <begin position="51"/>
        <end position="112"/>
    </location>
</feature>
<reference evidence="2 3" key="1">
    <citation type="submission" date="2018-10" db="EMBL/GenBank/DDBJ databases">
        <title>Genome assembly for a Yunnan-Guizhou Plateau 3E fish, Anabarilius grahami (Regan), and its evolutionary and genetic applications.</title>
        <authorList>
            <person name="Jiang W."/>
        </authorList>
    </citation>
    <scope>NUCLEOTIDE SEQUENCE [LARGE SCALE GENOMIC DNA]</scope>
    <source>
        <strain evidence="2">AG-KIZ</strain>
        <tissue evidence="2">Muscle</tissue>
    </source>
</reference>
<feature type="region of interest" description="Disordered" evidence="1">
    <location>
        <begin position="1"/>
        <end position="25"/>
    </location>
</feature>
<keyword evidence="3" id="KW-1185">Reference proteome</keyword>
<feature type="compositionally biased region" description="Polar residues" evidence="1">
    <location>
        <begin position="82"/>
        <end position="91"/>
    </location>
</feature>
<organism evidence="2 3">
    <name type="scientific">Anabarilius grahami</name>
    <name type="common">Kanglang fish</name>
    <name type="synonym">Barilius grahami</name>
    <dbReference type="NCBI Taxonomy" id="495550"/>
    <lineage>
        <taxon>Eukaryota</taxon>
        <taxon>Metazoa</taxon>
        <taxon>Chordata</taxon>
        <taxon>Craniata</taxon>
        <taxon>Vertebrata</taxon>
        <taxon>Euteleostomi</taxon>
        <taxon>Actinopterygii</taxon>
        <taxon>Neopterygii</taxon>
        <taxon>Teleostei</taxon>
        <taxon>Ostariophysi</taxon>
        <taxon>Cypriniformes</taxon>
        <taxon>Xenocyprididae</taxon>
        <taxon>Xenocypridinae</taxon>
        <taxon>Xenocypridinae incertae sedis</taxon>
        <taxon>Anabarilius</taxon>
    </lineage>
</organism>
<accession>A0A3N0YD85</accession>
<name>A0A3N0YD85_ANAGA</name>
<dbReference type="Proteomes" id="UP000281406">
    <property type="component" value="Unassembled WGS sequence"/>
</dbReference>
<evidence type="ECO:0000256" key="1">
    <source>
        <dbReference type="SAM" id="MobiDB-lite"/>
    </source>
</evidence>
<evidence type="ECO:0000313" key="2">
    <source>
        <dbReference type="EMBL" id="ROL43728.1"/>
    </source>
</evidence>
<proteinExistence type="predicted"/>